<reference evidence="2 3" key="1">
    <citation type="submission" date="2018-05" db="EMBL/GenBank/DDBJ databases">
        <title>Streptomyces venezuelae.</title>
        <authorList>
            <person name="Kim W."/>
            <person name="Lee N."/>
            <person name="Cho B.-K."/>
        </authorList>
    </citation>
    <scope>NUCLEOTIDE SEQUENCE [LARGE SCALE GENOMIC DNA]</scope>
    <source>
        <strain evidence="2 3">ATCC 14583</strain>
    </source>
</reference>
<evidence type="ECO:0000313" key="2">
    <source>
        <dbReference type="EMBL" id="QES25587.1"/>
    </source>
</evidence>
<protein>
    <recommendedName>
        <fullName evidence="4">Lipoprotein</fullName>
    </recommendedName>
</protein>
<keyword evidence="3" id="KW-1185">Reference proteome</keyword>
<feature type="transmembrane region" description="Helical" evidence="1">
    <location>
        <begin position="29"/>
        <end position="47"/>
    </location>
</feature>
<evidence type="ECO:0000313" key="3">
    <source>
        <dbReference type="Proteomes" id="UP000323046"/>
    </source>
</evidence>
<keyword evidence="1" id="KW-1133">Transmembrane helix</keyword>
<evidence type="ECO:0000256" key="1">
    <source>
        <dbReference type="SAM" id="Phobius"/>
    </source>
</evidence>
<keyword evidence="1" id="KW-0472">Membrane</keyword>
<keyword evidence="1" id="KW-0812">Transmembrane</keyword>
<sequence length="182" mass="19629">MKDQAPEERAASDSPHEVWTGRATNRVQWLLACAGAACLALGIELAVDSMWTSGILPLVMSVVGCIAAGLLMLFGTLAFVHVAVKVEKDYLEVRCGHLGLPRRLIPLSQVVGADFAPAVTPRQWGGWGYRWRPEKGTAVVVRRGEGLVLSLGDGHKFTVTVDDAESAVRAIRARLRLRGTTS</sequence>
<dbReference type="EMBL" id="CP029193">
    <property type="protein sequence ID" value="QES25587.1"/>
    <property type="molecule type" value="Genomic_DNA"/>
</dbReference>
<dbReference type="RefSeq" id="WP_150164694.1">
    <property type="nucleotide sequence ID" value="NZ_CP029193.1"/>
</dbReference>
<feature type="transmembrane region" description="Helical" evidence="1">
    <location>
        <begin position="59"/>
        <end position="84"/>
    </location>
</feature>
<proteinExistence type="predicted"/>
<evidence type="ECO:0008006" key="4">
    <source>
        <dbReference type="Google" id="ProtNLM"/>
    </source>
</evidence>
<organism evidence="2 3">
    <name type="scientific">Streptomyces venezuelae</name>
    <dbReference type="NCBI Taxonomy" id="54571"/>
    <lineage>
        <taxon>Bacteria</taxon>
        <taxon>Bacillati</taxon>
        <taxon>Actinomycetota</taxon>
        <taxon>Actinomycetes</taxon>
        <taxon>Kitasatosporales</taxon>
        <taxon>Streptomycetaceae</taxon>
        <taxon>Streptomyces</taxon>
    </lineage>
</organism>
<dbReference type="Proteomes" id="UP000323046">
    <property type="component" value="Chromosome"/>
</dbReference>
<dbReference type="AlphaFoldDB" id="A0A5P2B6D5"/>
<name>A0A5P2B6D5_STRVZ</name>
<accession>A0A5P2B6D5</accession>
<gene>
    <name evidence="2" type="ORF">DEJ47_03150</name>
</gene>
<dbReference type="OrthoDB" id="4316842at2"/>